<dbReference type="Proteomes" id="UP000234752">
    <property type="component" value="Chromosome eg_1"/>
</dbReference>
<name>A0A2K9N8S6_9PROT</name>
<dbReference type="OrthoDB" id="9795973at2"/>
<dbReference type="NCBIfam" id="NF004347">
    <property type="entry name" value="PRK05728.1-4"/>
    <property type="match status" value="1"/>
</dbReference>
<gene>
    <name evidence="1" type="ORF">C0V82_04325</name>
</gene>
<dbReference type="RefSeq" id="WP_102111264.1">
    <property type="nucleotide sequence ID" value="NZ_BMGN01000003.1"/>
</dbReference>
<dbReference type="GO" id="GO:0032298">
    <property type="term" value="P:positive regulation of DNA-templated DNA replication initiation"/>
    <property type="evidence" value="ECO:0007669"/>
    <property type="project" value="TreeGrafter"/>
</dbReference>
<dbReference type="Pfam" id="PF04364">
    <property type="entry name" value="DNA_pol3_chi"/>
    <property type="match status" value="1"/>
</dbReference>
<accession>A0A2K9N8S6</accession>
<dbReference type="InterPro" id="IPR007459">
    <property type="entry name" value="DNA_pol3_chi"/>
</dbReference>
<sequence length="154" mass="17018">MTERRFYHLTRKTLEQTLPGLLEKSLERGWRVLVMVGSPERAEAMNQHLWTYRPDGFLPHGTAKDGHAALQPVLIHALADGPLETPPNGATVLFLTDGVDQPGMPGVTLICDLFDGNDPDAVASARDRWRTAKAAGDELTYWQQNDGGGWEKKA</sequence>
<dbReference type="KEGG" id="ncb:C0V82_04325"/>
<keyword evidence="2" id="KW-1185">Reference proteome</keyword>
<evidence type="ECO:0000313" key="1">
    <source>
        <dbReference type="EMBL" id="AUN29538.1"/>
    </source>
</evidence>
<dbReference type="GO" id="GO:0006260">
    <property type="term" value="P:DNA replication"/>
    <property type="evidence" value="ECO:0007669"/>
    <property type="project" value="InterPro"/>
</dbReference>
<dbReference type="GO" id="GO:0003677">
    <property type="term" value="F:DNA binding"/>
    <property type="evidence" value="ECO:0007669"/>
    <property type="project" value="InterPro"/>
</dbReference>
<dbReference type="InterPro" id="IPR036768">
    <property type="entry name" value="PolIII_chi_sf"/>
</dbReference>
<organism evidence="1 2">
    <name type="scientific">Niveispirillum cyanobacteriorum</name>
    <dbReference type="NCBI Taxonomy" id="1612173"/>
    <lineage>
        <taxon>Bacteria</taxon>
        <taxon>Pseudomonadati</taxon>
        <taxon>Pseudomonadota</taxon>
        <taxon>Alphaproteobacteria</taxon>
        <taxon>Rhodospirillales</taxon>
        <taxon>Azospirillaceae</taxon>
        <taxon>Niveispirillum</taxon>
    </lineage>
</organism>
<dbReference type="Gene3D" id="3.40.50.10110">
    <property type="entry name" value="DNA polymerase III subunit chi"/>
    <property type="match status" value="1"/>
</dbReference>
<reference evidence="1 2" key="1">
    <citation type="submission" date="2017-12" db="EMBL/GenBank/DDBJ databases">
        <title>Genomes of bacteria within cyanobacterial aggregates.</title>
        <authorList>
            <person name="Cai H."/>
        </authorList>
    </citation>
    <scope>NUCLEOTIDE SEQUENCE [LARGE SCALE GENOMIC DNA]</scope>
    <source>
        <strain evidence="1 2">TH16</strain>
    </source>
</reference>
<proteinExistence type="predicted"/>
<evidence type="ECO:0000313" key="2">
    <source>
        <dbReference type="Proteomes" id="UP000234752"/>
    </source>
</evidence>
<dbReference type="PANTHER" id="PTHR38767:SF1">
    <property type="entry name" value="DNA POLYMERASE III SUBUNIT CHI"/>
    <property type="match status" value="1"/>
</dbReference>
<dbReference type="PANTHER" id="PTHR38767">
    <property type="entry name" value="DNA POLYMERASE III SUBUNIT CHI"/>
    <property type="match status" value="1"/>
</dbReference>
<dbReference type="GO" id="GO:0003887">
    <property type="term" value="F:DNA-directed DNA polymerase activity"/>
    <property type="evidence" value="ECO:0007669"/>
    <property type="project" value="InterPro"/>
</dbReference>
<dbReference type="AlphaFoldDB" id="A0A2K9N8S6"/>
<dbReference type="EMBL" id="CP025611">
    <property type="protein sequence ID" value="AUN29538.1"/>
    <property type="molecule type" value="Genomic_DNA"/>
</dbReference>
<dbReference type="SUPFAM" id="SSF102400">
    <property type="entry name" value="DNA polymerase III chi subunit"/>
    <property type="match status" value="1"/>
</dbReference>
<protein>
    <submittedName>
        <fullName evidence="1">DNA polymerase III subunit chi</fullName>
    </submittedName>
</protein>